<evidence type="ECO:0000313" key="5">
    <source>
        <dbReference type="Proteomes" id="UP001299265"/>
    </source>
</evidence>
<feature type="chain" id="PRO_5042963431" evidence="2">
    <location>
        <begin position="22"/>
        <end position="226"/>
    </location>
</feature>
<dbReference type="GO" id="GO:0010181">
    <property type="term" value="F:FMN binding"/>
    <property type="evidence" value="ECO:0007669"/>
    <property type="project" value="InterPro"/>
</dbReference>
<keyword evidence="5" id="KW-1185">Reference proteome</keyword>
<dbReference type="EMBL" id="JAJNOR010000005">
    <property type="protein sequence ID" value="MCD2492905.1"/>
    <property type="molecule type" value="Genomic_DNA"/>
</dbReference>
<dbReference type="Gene3D" id="3.40.50.360">
    <property type="match status" value="1"/>
</dbReference>
<dbReference type="SUPFAM" id="SSF52218">
    <property type="entry name" value="Flavoproteins"/>
    <property type="match status" value="1"/>
</dbReference>
<evidence type="ECO:0000256" key="1">
    <source>
        <dbReference type="SAM" id="MobiDB-lite"/>
    </source>
</evidence>
<evidence type="ECO:0000256" key="2">
    <source>
        <dbReference type="SAM" id="SignalP"/>
    </source>
</evidence>
<sequence>MKKLFALISSCTLLVTLAACGSTNPTLSEESREPQTSGQSSPHSEESSTASSAPESTPDNISEPKTGTTELVVYFSWSGNTETIAGEIASPTGADIFNLEPTTAYSTDYNALLDEAQAEQRVDARPEISGSIENFDSYDVIYLGFPNWWGDMPMILYSFLDEYDLSGKTIAPFVSSGGSGFSGTLKAIADAEPGAAITDGLSLSSEASKNPGSAVTDWLADIRLAE</sequence>
<accession>A0AAP2RJS2</accession>
<dbReference type="PANTHER" id="PTHR39201">
    <property type="entry name" value="EXPORTED PROTEIN-RELATED"/>
    <property type="match status" value="1"/>
</dbReference>
<feature type="signal peptide" evidence="2">
    <location>
        <begin position="1"/>
        <end position="21"/>
    </location>
</feature>
<comment type="caution">
    <text evidence="4">The sequence shown here is derived from an EMBL/GenBank/DDBJ whole genome shotgun (WGS) entry which is preliminary data.</text>
</comment>
<gene>
    <name evidence="4" type="ORF">LQE92_09725</name>
</gene>
<dbReference type="InterPro" id="IPR008254">
    <property type="entry name" value="Flavodoxin/NO_synth"/>
</dbReference>
<keyword evidence="2" id="KW-0732">Signal</keyword>
<name>A0AAP2RJS2_9FIRM</name>
<dbReference type="PROSITE" id="PS51257">
    <property type="entry name" value="PROKAR_LIPOPROTEIN"/>
    <property type="match status" value="1"/>
</dbReference>
<evidence type="ECO:0000259" key="3">
    <source>
        <dbReference type="PROSITE" id="PS50902"/>
    </source>
</evidence>
<dbReference type="Proteomes" id="UP001299265">
    <property type="component" value="Unassembled WGS sequence"/>
</dbReference>
<dbReference type="RefSeq" id="WP_231062785.1">
    <property type="nucleotide sequence ID" value="NZ_JAJNOR010000005.1"/>
</dbReference>
<dbReference type="GO" id="GO:0016651">
    <property type="term" value="F:oxidoreductase activity, acting on NAD(P)H"/>
    <property type="evidence" value="ECO:0007669"/>
    <property type="project" value="UniProtKB-ARBA"/>
</dbReference>
<dbReference type="PANTHER" id="PTHR39201:SF1">
    <property type="entry name" value="FLAVODOXIN-LIKE DOMAIN-CONTAINING PROTEIN"/>
    <property type="match status" value="1"/>
</dbReference>
<dbReference type="Pfam" id="PF12682">
    <property type="entry name" value="Flavodoxin_4"/>
    <property type="match status" value="1"/>
</dbReference>
<organism evidence="4 5">
    <name type="scientific">Lientehia hominis</name>
    <dbReference type="NCBI Taxonomy" id="2897778"/>
    <lineage>
        <taxon>Bacteria</taxon>
        <taxon>Bacillati</taxon>
        <taxon>Bacillota</taxon>
        <taxon>Clostridia</taxon>
        <taxon>Lachnospirales</taxon>
        <taxon>Lachnospiraceae</taxon>
        <taxon>Lientehia</taxon>
    </lineage>
</organism>
<feature type="region of interest" description="Disordered" evidence="1">
    <location>
        <begin position="23"/>
        <end position="65"/>
    </location>
</feature>
<dbReference type="PROSITE" id="PS50902">
    <property type="entry name" value="FLAVODOXIN_LIKE"/>
    <property type="match status" value="1"/>
</dbReference>
<proteinExistence type="predicted"/>
<feature type="domain" description="Flavodoxin-like" evidence="3">
    <location>
        <begin position="70"/>
        <end position="223"/>
    </location>
</feature>
<protein>
    <submittedName>
        <fullName evidence="4">NAD(P)H-dependent oxidoreductase</fullName>
    </submittedName>
</protein>
<dbReference type="InterPro" id="IPR029039">
    <property type="entry name" value="Flavoprotein-like_sf"/>
</dbReference>
<evidence type="ECO:0000313" key="4">
    <source>
        <dbReference type="EMBL" id="MCD2492905.1"/>
    </source>
</evidence>
<reference evidence="4 5" key="1">
    <citation type="submission" date="2021-11" db="EMBL/GenBank/DDBJ databases">
        <title>Lacrimispora sp. nov. NSJ-141 isolated from human feces.</title>
        <authorList>
            <person name="Abdugheni R."/>
        </authorList>
    </citation>
    <scope>NUCLEOTIDE SEQUENCE [LARGE SCALE GENOMIC DNA]</scope>
    <source>
        <strain evidence="4 5">NSJ-141</strain>
    </source>
</reference>
<dbReference type="AlphaFoldDB" id="A0AAP2RJS2"/>
<feature type="compositionally biased region" description="Low complexity" evidence="1">
    <location>
        <begin position="36"/>
        <end position="58"/>
    </location>
</feature>